<evidence type="ECO:0000313" key="1">
    <source>
        <dbReference type="EMBL" id="GAO99734.1"/>
    </source>
</evidence>
<gene>
    <name evidence="1" type="ORF">FFIC_240070</name>
</gene>
<keyword evidence="2" id="KW-1185">Reference proteome</keyword>
<name>A0A0K8MIM6_9LACO</name>
<organism evidence="1 2">
    <name type="scientific">Fructobacillus ficulneus</name>
    <dbReference type="NCBI Taxonomy" id="157463"/>
    <lineage>
        <taxon>Bacteria</taxon>
        <taxon>Bacillati</taxon>
        <taxon>Bacillota</taxon>
        <taxon>Bacilli</taxon>
        <taxon>Lactobacillales</taxon>
        <taxon>Lactobacillaceae</taxon>
        <taxon>Fructobacillus</taxon>
    </lineage>
</organism>
<dbReference type="EMBL" id="DF968001">
    <property type="protein sequence ID" value="GAO99734.1"/>
    <property type="molecule type" value="Genomic_DNA"/>
</dbReference>
<evidence type="ECO:0000313" key="2">
    <source>
        <dbReference type="Proteomes" id="UP000253891"/>
    </source>
</evidence>
<proteinExistence type="predicted"/>
<protein>
    <recommendedName>
        <fullName evidence="3">Metaphase chromosome protein 1</fullName>
    </recommendedName>
</protein>
<evidence type="ECO:0008006" key="3">
    <source>
        <dbReference type="Google" id="ProtNLM"/>
    </source>
</evidence>
<sequence length="361" mass="41037">MKQGKAAQIKSLKHRNEQHKFRESKKLEPFDYNEFAGFLRARFFLTKRQAYDAKVFEVASFFLDDLIATMVQQNFSAFTSDERVIVNLNEAMQAALVQSNDRDWRYFVLLTPVLYDIQAFLAKEGQVSPRYGVKTTKFDPNFWKMIVRTVLAVNYFRFQGQDVAKLMSESSAIDDLQFKFLQENGDADDFDLATITEVYRGLAVKMPDLKDADAQPLDKELTEAEVAEEVAFGDRMVETFQKTSTAGVVSDQEMALLKAMHKVLAEKYHAGHRDWNASLIATFVKNDLFAEWAPVWDSLDGLGGEITRYLEFLASKKAVDNFKKIERGLVGVDHYLDVAALNNLLAQLSQADVEAVLATEE</sequence>
<dbReference type="OrthoDB" id="2142557at2"/>
<dbReference type="Proteomes" id="UP000253891">
    <property type="component" value="Unassembled WGS sequence"/>
</dbReference>
<dbReference type="STRING" id="157463.GCA_001047075_00651"/>
<dbReference type="RefSeq" id="WP_061993129.1">
    <property type="nucleotide sequence ID" value="NZ_DF968001.1"/>
</dbReference>
<dbReference type="AlphaFoldDB" id="A0A0K8MIM6"/>
<reference evidence="1 2" key="1">
    <citation type="journal article" date="2015" name="BMC Genomics">
        <title>Comparative genomics of Fructobacillus spp. and Leuconostoc spp. reveals niche-specific evolution of Fructobacillus spp.</title>
        <authorList>
            <person name="Endo A."/>
            <person name="Tanizawa Y."/>
            <person name="Tanaka N."/>
            <person name="Maeno S."/>
            <person name="Kumar H."/>
            <person name="Shiwa Y."/>
            <person name="Okada S."/>
            <person name="Yoshikawa H."/>
            <person name="Dicks L."/>
            <person name="Nakagawa J."/>
            <person name="Arita M."/>
        </authorList>
    </citation>
    <scope>NUCLEOTIDE SEQUENCE [LARGE SCALE GENOMIC DNA]</scope>
    <source>
        <strain evidence="1 2">JCM 12225</strain>
    </source>
</reference>
<accession>A0A0K8MIM6</accession>